<evidence type="ECO:0000313" key="2">
    <source>
        <dbReference type="EMBL" id="MCT8336555.1"/>
    </source>
</evidence>
<dbReference type="NCBIfam" id="TIGR04272">
    <property type="entry name" value="cxxc_cxxc_Mbark"/>
    <property type="match status" value="1"/>
</dbReference>
<gene>
    <name evidence="2" type="ORF">FKB36_03340</name>
</gene>
<sequence length="58" mass="6879">MEERYPRRGPRSFQDRPREFHKAVCGDCGKACEVPFKPTEGRPVYCLDCLPKHRKPRF</sequence>
<dbReference type="EMBL" id="VHLL01000001">
    <property type="protein sequence ID" value="MCT8336555.1"/>
    <property type="molecule type" value="Genomic_DNA"/>
</dbReference>
<dbReference type="Pfam" id="PF23477">
    <property type="entry name" value="zf_Tbcl_2"/>
    <property type="match status" value="1"/>
</dbReference>
<evidence type="ECO:0000313" key="3">
    <source>
        <dbReference type="Proteomes" id="UP001065682"/>
    </source>
</evidence>
<keyword evidence="3" id="KW-1185">Reference proteome</keyword>
<protein>
    <recommendedName>
        <fullName evidence="1">CxxC-x17-CxxC domain-containing protein</fullName>
    </recommendedName>
</protein>
<feature type="domain" description="CxxC-x17-CxxC" evidence="1">
    <location>
        <begin position="18"/>
        <end position="54"/>
    </location>
</feature>
<accession>A0A9E5DEG2</accession>
<name>A0A9E5DEG2_9EURY</name>
<organism evidence="2 3">
    <name type="scientific">Methanoculleus formosensis</name>
    <dbReference type="NCBI Taxonomy" id="2590886"/>
    <lineage>
        <taxon>Archaea</taxon>
        <taxon>Methanobacteriati</taxon>
        <taxon>Methanobacteriota</taxon>
        <taxon>Stenosarchaea group</taxon>
        <taxon>Methanomicrobia</taxon>
        <taxon>Methanomicrobiales</taxon>
        <taxon>Methanomicrobiaceae</taxon>
        <taxon>Methanoculleus</taxon>
    </lineage>
</organism>
<reference evidence="2" key="1">
    <citation type="submission" date="2019-06" db="EMBL/GenBank/DDBJ databases">
        <title>Methanoculleus strain from Tamsui River, Taipei, Taiwan.</title>
        <authorList>
            <person name="You Y.-T."/>
            <person name="Chen S.-C."/>
            <person name="Lai S.-J."/>
            <person name="Lee Y.-C."/>
            <person name="Lai M.-C."/>
        </authorList>
    </citation>
    <scope>NUCLEOTIDE SEQUENCE</scope>
    <source>
        <strain evidence="2">Afa-1</strain>
    </source>
</reference>
<dbReference type="RefSeq" id="WP_261596601.1">
    <property type="nucleotide sequence ID" value="NZ_VHLL01000001.1"/>
</dbReference>
<dbReference type="InterPro" id="IPR026363">
    <property type="entry name" value="CxxC-x17-CxxC_dom"/>
</dbReference>
<proteinExistence type="predicted"/>
<dbReference type="Proteomes" id="UP001065682">
    <property type="component" value="Unassembled WGS sequence"/>
</dbReference>
<evidence type="ECO:0000259" key="1">
    <source>
        <dbReference type="Pfam" id="PF23477"/>
    </source>
</evidence>
<comment type="caution">
    <text evidence="2">The sequence shown here is derived from an EMBL/GenBank/DDBJ whole genome shotgun (WGS) entry which is preliminary data.</text>
</comment>
<dbReference type="AlphaFoldDB" id="A0A9E5DEG2"/>